<dbReference type="EMBL" id="BBJM01000013">
    <property type="protein sequence ID" value="GAK47823.1"/>
    <property type="molecule type" value="Genomic_DNA"/>
</dbReference>
<dbReference type="AlphaFoldDB" id="A0A081BIF5"/>
<feature type="chain" id="PRO_5038368163" evidence="2">
    <location>
        <begin position="21"/>
        <end position="208"/>
    </location>
</feature>
<feature type="signal peptide" evidence="2">
    <location>
        <begin position="1"/>
        <end position="20"/>
    </location>
</feature>
<keyword evidence="2" id="KW-0732">Signal</keyword>
<dbReference type="STRING" id="1291743.LOSG293_130120"/>
<protein>
    <submittedName>
        <fullName evidence="3">Uncharacterized protein</fullName>
    </submittedName>
</protein>
<comment type="caution">
    <text evidence="3">The sequence shown here is derived from an EMBL/GenBank/DDBJ whole genome shotgun (WGS) entry which is preliminary data.</text>
</comment>
<evidence type="ECO:0000313" key="4">
    <source>
        <dbReference type="Proteomes" id="UP000028700"/>
    </source>
</evidence>
<name>A0A081BIF5_9LACO</name>
<proteinExistence type="predicted"/>
<evidence type="ECO:0000313" key="3">
    <source>
        <dbReference type="EMBL" id="GAK47823.1"/>
    </source>
</evidence>
<evidence type="ECO:0000256" key="1">
    <source>
        <dbReference type="SAM" id="MobiDB-lite"/>
    </source>
</evidence>
<dbReference type="eggNOG" id="COG4932">
    <property type="taxonomic scope" value="Bacteria"/>
</dbReference>
<dbReference type="OrthoDB" id="2056845at2"/>
<reference evidence="3" key="1">
    <citation type="journal article" date="2014" name="Genome Announc.">
        <title>Draft Genome Sequence of Lactobacillus oryzae Strain SG293T.</title>
        <authorList>
            <person name="Tanizawa Y."/>
            <person name="Fujisawa T."/>
            <person name="Mochizuki T."/>
            <person name="Kaminuma E."/>
            <person name="Nakamura Y."/>
            <person name="Tohno M."/>
        </authorList>
    </citation>
    <scope>NUCLEOTIDE SEQUENCE [LARGE SCALE GENOMIC DNA]</scope>
    <source>
        <strain evidence="3">SG293</strain>
    </source>
</reference>
<dbReference type="Proteomes" id="UP000028700">
    <property type="component" value="Unassembled WGS sequence"/>
</dbReference>
<feature type="region of interest" description="Disordered" evidence="1">
    <location>
        <begin position="36"/>
        <end position="140"/>
    </location>
</feature>
<feature type="compositionally biased region" description="Low complexity" evidence="1">
    <location>
        <begin position="39"/>
        <end position="50"/>
    </location>
</feature>
<feature type="compositionally biased region" description="Low complexity" evidence="1">
    <location>
        <begin position="79"/>
        <end position="108"/>
    </location>
</feature>
<organism evidence="3 4">
    <name type="scientific">Secundilactobacillus oryzae JCM 18671</name>
    <dbReference type="NCBI Taxonomy" id="1291743"/>
    <lineage>
        <taxon>Bacteria</taxon>
        <taxon>Bacillati</taxon>
        <taxon>Bacillota</taxon>
        <taxon>Bacilli</taxon>
        <taxon>Lactobacillales</taxon>
        <taxon>Lactobacillaceae</taxon>
        <taxon>Secundilactobacillus</taxon>
    </lineage>
</organism>
<evidence type="ECO:0000256" key="2">
    <source>
        <dbReference type="SAM" id="SignalP"/>
    </source>
</evidence>
<feature type="compositionally biased region" description="Polar residues" evidence="1">
    <location>
        <begin position="62"/>
        <end position="78"/>
    </location>
</feature>
<gene>
    <name evidence="3" type="ORF">LOSG293_130120</name>
</gene>
<keyword evidence="4" id="KW-1185">Reference proteome</keyword>
<feature type="compositionally biased region" description="Polar residues" evidence="1">
    <location>
        <begin position="127"/>
        <end position="140"/>
    </location>
</feature>
<sequence length="208" mass="21177">MKFNTKRIIYSLLVSSSVLGYGLMDNNASVKADDTATVASSSASSASSSSMGDGTTAADQDAVSSSTESQVAPETTSESSNRSAANMTSATATAESAATDAPTDPETPTSDEDSNEAAVVIPADGRGTTTPTDPENVGENTSNISTVISAVQKVVASGNEIDFNVTVKSTGPKFTLHNAKLTLKVPDTVGIEFTQNVTDLMIAGTIPV</sequence>
<dbReference type="RefSeq" id="WP_034527582.1">
    <property type="nucleotide sequence ID" value="NZ_BBAZ01000020.1"/>
</dbReference>
<accession>A0A081BIF5</accession>